<evidence type="ECO:0000256" key="1">
    <source>
        <dbReference type="SAM" id="MobiDB-lite"/>
    </source>
</evidence>
<reference evidence="2 3" key="1">
    <citation type="journal article" date="2005" name="Appl. Environ. Microbiol.">
        <title>Genomic analysis of bacteriophage PhiJL001: insights into its interaction with a sponge-associated alpha-proteobacterium.</title>
        <authorList>
            <person name="Lohr J.E."/>
            <person name="Chen F."/>
            <person name="Hill R.T."/>
        </authorList>
    </citation>
    <scope>NUCLEOTIDE SEQUENCE</scope>
</reference>
<feature type="region of interest" description="Disordered" evidence="1">
    <location>
        <begin position="221"/>
        <end position="243"/>
    </location>
</feature>
<dbReference type="GeneID" id="3342385"/>
<evidence type="ECO:0000313" key="2">
    <source>
        <dbReference type="EMBL" id="AAT69542.1"/>
    </source>
</evidence>
<sequence>MAEIKEKEMPLTAVMDTLEGVDESIAALYTQKGEKFELTGIAGVKTQADVDRLTTSLNKEREEHKTTKASLGVWGELNHEEVMAKLDKIPELEAAAAGKLDEAAIEEIVNKRVQGTIATQTAPLERQVAALTKERDEFAAQNEGFRSKDRTRNIHDAVRKELVDKKVIPEAHDDALMLADRIFEVREDDGAIVTRDNVGVTPGITPDLWLQEIQEKRPHWWPASQGGGAGGGQGGGGVGSGASNPFTAEGWNVTEQGNILRLKGREHAERMAKAAGTTVGGKKPAPRKS</sequence>
<dbReference type="EMBL" id="AY576273">
    <property type="protein sequence ID" value="AAT69542.1"/>
    <property type="molecule type" value="Genomic_DNA"/>
</dbReference>
<proteinExistence type="predicted"/>
<dbReference type="KEGG" id="vg:3342385"/>
<dbReference type="Proteomes" id="UP000000993">
    <property type="component" value="Segment"/>
</dbReference>
<feature type="region of interest" description="Disordered" evidence="1">
    <location>
        <begin position="269"/>
        <end position="289"/>
    </location>
</feature>
<gene>
    <name evidence="2" type="ORF">JL001p66</name>
</gene>
<feature type="compositionally biased region" description="Gly residues" evidence="1">
    <location>
        <begin position="225"/>
        <end position="240"/>
    </location>
</feature>
<protein>
    <submittedName>
        <fullName evidence="2">Gp66</fullName>
    </submittedName>
</protein>
<accession>Q5DN39</accession>
<evidence type="ECO:0000313" key="3">
    <source>
        <dbReference type="Proteomes" id="UP000000993"/>
    </source>
</evidence>
<keyword evidence="3" id="KW-1185">Reference proteome</keyword>
<organism evidence="2 3">
    <name type="scientific">Alphaproteobacteria phage PhiJL001</name>
    <dbReference type="NCBI Taxonomy" id="2681607"/>
    <lineage>
        <taxon>Viruses</taxon>
        <taxon>Duplodnaviria</taxon>
        <taxon>Heunggongvirae</taxon>
        <taxon>Uroviricota</taxon>
        <taxon>Caudoviricetes</taxon>
        <taxon>Mesyanzhinovviridae</taxon>
        <taxon>Keylargovirus</taxon>
        <taxon>Keylargovirus JL001</taxon>
    </lineage>
</organism>
<dbReference type="RefSeq" id="YP_223990.1">
    <property type="nucleotide sequence ID" value="NC_006938.1"/>
</dbReference>
<name>Q5DN39_9CAUD</name>